<feature type="region of interest" description="Disordered" evidence="1">
    <location>
        <begin position="1"/>
        <end position="24"/>
    </location>
</feature>
<gene>
    <name evidence="2" type="ORF">MIAR_05760</name>
</gene>
<evidence type="ECO:0000313" key="2">
    <source>
        <dbReference type="EMBL" id="GLC83988.1"/>
    </source>
</evidence>
<sequence length="479" mass="51731">MSDPHGPAEPGIPDAEPAGIPLSLGSHQLPDAFGGLATPRPQPAVRRPLRPKPIIVALTVLALLLSGGWAASEWPELPAAGRSADFASPDPQAPWLPDYVPDSAQYSKAWASMNAALRAKDRDAFLSYAEGDARDQLALWWDNTERIGRGTAYIVPTTGSDGGAGAFLGAELAFSSRPLRGSGDQDAGYRLTQGFTYDITTKGDGDRMRLTSFTPVTPMPWDEGELYVARRDHVVLYGMADEQALVDATVDEAEQGAVLAVRTITDLGGKVPMAGFVSGITDDQERMDRWQYGEDVPEGDPMIAGYATATNRPAFRSDFFEPDIAVGDATSGVLVMMGPLSTEDRLATFTHEFTHGLHYAAAPLTSYDAPPVAVYEGFATYIELRTGITDIRWLQEPDVKDLVASQGVAALSDQALTEGEDAWLSYIAAGSYYVFIAENGGDPWKLALDGADAVDKNLIEIENDPRFSEANWKAWLKRR</sequence>
<dbReference type="EMBL" id="BRZC01000003">
    <property type="protein sequence ID" value="GLC83988.1"/>
    <property type="molecule type" value="Genomic_DNA"/>
</dbReference>
<proteinExistence type="predicted"/>
<evidence type="ECO:0000256" key="1">
    <source>
        <dbReference type="SAM" id="MobiDB-lite"/>
    </source>
</evidence>
<accession>A0ABQ5NDV7</accession>
<reference evidence="2" key="1">
    <citation type="submission" date="2022-08" db="EMBL/GenBank/DDBJ databases">
        <title>Draft genome sequence of Microbacterium arabinogalactanolyticum JCM 9171.</title>
        <authorList>
            <person name="Fujita K."/>
            <person name="Ishiwata A."/>
            <person name="Fushinobu S."/>
        </authorList>
    </citation>
    <scope>NUCLEOTIDE SEQUENCE</scope>
    <source>
        <strain evidence="2">JCM 9171</strain>
    </source>
</reference>
<dbReference type="RefSeq" id="WP_285631035.1">
    <property type="nucleotide sequence ID" value="NZ_BAAAUK010000003.1"/>
</dbReference>
<organism evidence="2 3">
    <name type="scientific">Microbacterium arabinogalactanolyticum</name>
    <dbReference type="NCBI Taxonomy" id="69365"/>
    <lineage>
        <taxon>Bacteria</taxon>
        <taxon>Bacillati</taxon>
        <taxon>Actinomycetota</taxon>
        <taxon>Actinomycetes</taxon>
        <taxon>Micrococcales</taxon>
        <taxon>Microbacteriaceae</taxon>
        <taxon>Microbacterium</taxon>
    </lineage>
</organism>
<evidence type="ECO:0000313" key="3">
    <source>
        <dbReference type="Proteomes" id="UP001165068"/>
    </source>
</evidence>
<name>A0ABQ5NDV7_9MICO</name>
<comment type="caution">
    <text evidence="2">The sequence shown here is derived from an EMBL/GenBank/DDBJ whole genome shotgun (WGS) entry which is preliminary data.</text>
</comment>
<keyword evidence="3" id="KW-1185">Reference proteome</keyword>
<protein>
    <submittedName>
        <fullName evidence="2">Uncharacterized protein</fullName>
    </submittedName>
</protein>
<dbReference type="Proteomes" id="UP001165068">
    <property type="component" value="Unassembled WGS sequence"/>
</dbReference>